<dbReference type="Proteomes" id="UP000249467">
    <property type="component" value="Unassembled WGS sequence"/>
</dbReference>
<dbReference type="InterPro" id="IPR047589">
    <property type="entry name" value="DUF11_rpt"/>
</dbReference>
<dbReference type="EMBL" id="QBML01000002">
    <property type="protein sequence ID" value="PZO44534.1"/>
    <property type="molecule type" value="Genomic_DNA"/>
</dbReference>
<dbReference type="SUPFAM" id="SSF117074">
    <property type="entry name" value="Hypothetical protein PA1324"/>
    <property type="match status" value="1"/>
</dbReference>
<feature type="compositionally biased region" description="Gly residues" evidence="1">
    <location>
        <begin position="333"/>
        <end position="346"/>
    </location>
</feature>
<dbReference type="AlphaFoldDB" id="A0A2W4WHD9"/>
<gene>
    <name evidence="3" type="ORF">DCF19_01955</name>
</gene>
<reference evidence="3 4" key="1">
    <citation type="submission" date="2018-04" db="EMBL/GenBank/DDBJ databases">
        <authorList>
            <person name="Go L.Y."/>
            <person name="Mitchell J.A."/>
        </authorList>
    </citation>
    <scope>NUCLEOTIDE SEQUENCE [LARGE SCALE GENOMIC DNA]</scope>
    <source>
        <strain evidence="3">ULC066bin1</strain>
    </source>
</reference>
<feature type="compositionally biased region" description="Low complexity" evidence="1">
    <location>
        <begin position="347"/>
        <end position="356"/>
    </location>
</feature>
<accession>A0A2W4WHD9</accession>
<sequence length="995" mass="99764">MSSRSKLPINLQKHIKKIIFSCRRRWLPISLACLFLFLSLFPIPFPKIFFSTSSNNNLPTSLISPVNAQTAALCATPGKDGVGAPAGVVNTYYPGTATVAAGSTSIPVGAKDPSGAATDISAGDLLLIIQMQDAVIDSTNTDAYGDGVGGDVPALAVGGTQPTNGASGFTSGTAGRYEYVVANGPVSAGSVPIRGTNALGLINTYSSAAATAAQGKQTYQVVRVPQYSTSTLGSATSPYWNGNTGGIVVFDVAGNLDLTGSVNVDGRGFRGGGGRQLNGGVGLNTDYRTLATVSTNGSKAEGIAGTPRFLIDQATLALIDNGILNEGYPNGSYGRGSPGNAGGGSTDGNPPNNDQNSGGGGGSNGGFGGIGGRAWNSNLPTGGFGGKPFPAASNLLVLGGGGGAGTTNNATGALAGLSSSGASGGGLVMLRTNTVSGTGTINANGSSAINVLNDGGGGGGAGGSVLVSALSNNLAGLTVNVRGGKGGDAIFAAPHGPGGGGGGGVVVASAGVTINRQGGAAGITGNGGADPSNAALAGEGSTIPIPLDTIPGASSGAICSLPAPAPSPSGTLTSCDGVLLPDYSGFSVGLYELLNSTGGIGSALSLTSTTPSDQTLSNKVVGVSPNSYNANPFFFTNSDQGKYNFLLDPSRGQVDPGREFVLAIKTPSNSTLSGRQIKITINSRIGNSVTYTATSLDGNPISASNSATSVNGTIVITNSSSVSLAVFSLAINICDTQAIQILKTGDRAAAEPGDIVVYRLAIRNLSSTPINQPVITDNLPLGFQFVSNSLKAELNGASVAVAVERSGRNLTFRPNVTLPVASSNLSLNIVYAAEVTNDAIRGNGINQASVSGVRANNQQVVRDGPVTYQLRIRPGILSDCGTLLGRVFIDKNFDGEQQPGEPGVPNAVIYMDDGTRILTDANGLYSLGSVLSGSRTMVIDLTSVPGYTIAPNLYFIERNSQSRLVRLAPGGLGRVNFALTPAARGINNTQQGDSK</sequence>
<dbReference type="Gene3D" id="2.60.40.10">
    <property type="entry name" value="Immunoglobulins"/>
    <property type="match status" value="1"/>
</dbReference>
<protein>
    <recommendedName>
        <fullName evidence="2">DUF11 domain-containing protein</fullName>
    </recommendedName>
</protein>
<proteinExistence type="predicted"/>
<evidence type="ECO:0000256" key="1">
    <source>
        <dbReference type="SAM" id="MobiDB-lite"/>
    </source>
</evidence>
<evidence type="ECO:0000313" key="4">
    <source>
        <dbReference type="Proteomes" id="UP000249467"/>
    </source>
</evidence>
<dbReference type="InterPro" id="IPR001434">
    <property type="entry name" value="OmcB-like_DUF11"/>
</dbReference>
<feature type="compositionally biased region" description="Gly residues" evidence="1">
    <location>
        <begin position="357"/>
        <end position="372"/>
    </location>
</feature>
<dbReference type="Gene3D" id="2.60.40.740">
    <property type="match status" value="1"/>
</dbReference>
<evidence type="ECO:0000259" key="2">
    <source>
        <dbReference type="Pfam" id="PF01345"/>
    </source>
</evidence>
<evidence type="ECO:0000313" key="3">
    <source>
        <dbReference type="EMBL" id="PZO44534.1"/>
    </source>
</evidence>
<feature type="domain" description="DUF11" evidence="2">
    <location>
        <begin position="739"/>
        <end position="849"/>
    </location>
</feature>
<feature type="region of interest" description="Disordered" evidence="1">
    <location>
        <begin position="330"/>
        <end position="372"/>
    </location>
</feature>
<dbReference type="InterPro" id="IPR013783">
    <property type="entry name" value="Ig-like_fold"/>
</dbReference>
<dbReference type="Pfam" id="PF01345">
    <property type="entry name" value="DUF11"/>
    <property type="match status" value="1"/>
</dbReference>
<comment type="caution">
    <text evidence="3">The sequence shown here is derived from an EMBL/GenBank/DDBJ whole genome shotgun (WGS) entry which is preliminary data.</text>
</comment>
<reference evidence="3 4" key="2">
    <citation type="submission" date="2018-06" db="EMBL/GenBank/DDBJ databases">
        <title>Metagenomic assembly of (sub)arctic Cyanobacteria and their associated microbiome from non-axenic cultures.</title>
        <authorList>
            <person name="Baurain D."/>
        </authorList>
    </citation>
    <scope>NUCLEOTIDE SEQUENCE [LARGE SCALE GENOMIC DNA]</scope>
    <source>
        <strain evidence="3">ULC066bin1</strain>
    </source>
</reference>
<dbReference type="NCBIfam" id="TIGR01451">
    <property type="entry name" value="B_ant_repeat"/>
    <property type="match status" value="1"/>
</dbReference>
<organism evidence="3 4">
    <name type="scientific">Pseudanabaena frigida</name>
    <dbReference type="NCBI Taxonomy" id="945775"/>
    <lineage>
        <taxon>Bacteria</taxon>
        <taxon>Bacillati</taxon>
        <taxon>Cyanobacteriota</taxon>
        <taxon>Cyanophyceae</taxon>
        <taxon>Pseudanabaenales</taxon>
        <taxon>Pseudanabaenaceae</taxon>
        <taxon>Pseudanabaena</taxon>
    </lineage>
</organism>
<name>A0A2W4WHD9_9CYAN</name>